<dbReference type="STRING" id="354355.SAMN05660816_01237"/>
<dbReference type="PROSITE" id="PS00758">
    <property type="entry name" value="ARGE_DAPE_CPG2_1"/>
    <property type="match status" value="1"/>
</dbReference>
<evidence type="ECO:0000256" key="5">
    <source>
        <dbReference type="ARBA" id="ARBA00023285"/>
    </source>
</evidence>
<organism evidence="7 8">
    <name type="scientific">Niastella yeongjuensis</name>
    <dbReference type="NCBI Taxonomy" id="354355"/>
    <lineage>
        <taxon>Bacteria</taxon>
        <taxon>Pseudomonadati</taxon>
        <taxon>Bacteroidota</taxon>
        <taxon>Chitinophagia</taxon>
        <taxon>Chitinophagales</taxon>
        <taxon>Chitinophagaceae</taxon>
        <taxon>Niastella</taxon>
    </lineage>
</organism>
<dbReference type="SUPFAM" id="SSF53187">
    <property type="entry name" value="Zn-dependent exopeptidases"/>
    <property type="match status" value="1"/>
</dbReference>
<dbReference type="Proteomes" id="UP000192610">
    <property type="component" value="Unassembled WGS sequence"/>
</dbReference>
<gene>
    <name evidence="7" type="ORF">A4H97_06045</name>
</gene>
<proteinExistence type="predicted"/>
<keyword evidence="2" id="KW-0479">Metal-binding</keyword>
<name>A0A1V9EMA2_9BACT</name>
<dbReference type="InterPro" id="IPR002933">
    <property type="entry name" value="Peptidase_M20"/>
</dbReference>
<sequence>MSNTNLHTLQQSAIELLKQLISTPSFSKEEDKTADILKSFLEKHGVPVKNVQYNVYARNAHYDENKPTILLNSHHDTVKPNKNYTLDPFTPIEKDGKLFGLGSNDAGGPLVSLIATFLHFYNRNDLKYNLVLAASAEEEISGKDGIELVLPHIGKIDCAIVGEPTQMQMAVAERGLMVLDCVAHGKAGHAARNEGENSIYKAIKDIEWFQSYQFPKVSDLLGPVKMSVTVIETDNKQHNVVPAHTKFVVDTRVNELYSFEDILEVIHKNVQCEVMPRSTRLRSTSIALDHPLIKSGVSLGRTYYGSPTTSDKALMPFQALKMGPGDSARSHTADEFIYVEEVKEGIALYVKLLEGIL</sequence>
<comment type="caution">
    <text evidence="7">The sequence shown here is derived from an EMBL/GenBank/DDBJ whole genome shotgun (WGS) entry which is preliminary data.</text>
</comment>
<evidence type="ECO:0000313" key="7">
    <source>
        <dbReference type="EMBL" id="OQP47074.1"/>
    </source>
</evidence>
<keyword evidence="5" id="KW-0170">Cobalt</keyword>
<dbReference type="CDD" id="cd05651">
    <property type="entry name" value="M20_ArgE_DapE-like"/>
    <property type="match status" value="1"/>
</dbReference>
<dbReference type="InterPro" id="IPR011650">
    <property type="entry name" value="Peptidase_M20_dimer"/>
</dbReference>
<evidence type="ECO:0000256" key="2">
    <source>
        <dbReference type="ARBA" id="ARBA00022723"/>
    </source>
</evidence>
<dbReference type="InterPro" id="IPR050072">
    <property type="entry name" value="Peptidase_M20A"/>
</dbReference>
<evidence type="ECO:0000313" key="8">
    <source>
        <dbReference type="Proteomes" id="UP000192610"/>
    </source>
</evidence>
<dbReference type="PANTHER" id="PTHR43808">
    <property type="entry name" value="ACETYLORNITHINE DEACETYLASE"/>
    <property type="match status" value="1"/>
</dbReference>
<protein>
    <submittedName>
        <fullName evidence="7">Acetylornithine deacetylase</fullName>
    </submittedName>
</protein>
<dbReference type="InterPro" id="IPR001261">
    <property type="entry name" value="ArgE/DapE_CS"/>
</dbReference>
<dbReference type="EMBL" id="LVXG01000023">
    <property type="protein sequence ID" value="OQP47074.1"/>
    <property type="molecule type" value="Genomic_DNA"/>
</dbReference>
<dbReference type="Gene3D" id="3.30.70.360">
    <property type="match status" value="1"/>
</dbReference>
<dbReference type="Pfam" id="PF07687">
    <property type="entry name" value="M20_dimer"/>
    <property type="match status" value="1"/>
</dbReference>
<dbReference type="RefSeq" id="WP_081201081.1">
    <property type="nucleotide sequence ID" value="NZ_FOCZ01000002.1"/>
</dbReference>
<dbReference type="GO" id="GO:0046872">
    <property type="term" value="F:metal ion binding"/>
    <property type="evidence" value="ECO:0007669"/>
    <property type="project" value="UniProtKB-KW"/>
</dbReference>
<reference evidence="8" key="1">
    <citation type="submission" date="2016-04" db="EMBL/GenBank/DDBJ databases">
        <authorList>
            <person name="Chen L."/>
            <person name="Zhuang W."/>
            <person name="Wang G."/>
        </authorList>
    </citation>
    <scope>NUCLEOTIDE SEQUENCE [LARGE SCALE GENOMIC DNA]</scope>
    <source>
        <strain evidence="8">17621</strain>
    </source>
</reference>
<dbReference type="PANTHER" id="PTHR43808:SF31">
    <property type="entry name" value="N-ACETYL-L-CITRULLINE DEACETYLASE"/>
    <property type="match status" value="1"/>
</dbReference>
<evidence type="ECO:0000256" key="3">
    <source>
        <dbReference type="ARBA" id="ARBA00022801"/>
    </source>
</evidence>
<evidence type="ECO:0000256" key="4">
    <source>
        <dbReference type="ARBA" id="ARBA00022833"/>
    </source>
</evidence>
<keyword evidence="4" id="KW-0862">Zinc</keyword>
<dbReference type="Gene3D" id="3.40.630.10">
    <property type="entry name" value="Zn peptidases"/>
    <property type="match status" value="1"/>
</dbReference>
<dbReference type="SUPFAM" id="SSF55031">
    <property type="entry name" value="Bacterial exopeptidase dimerisation domain"/>
    <property type="match status" value="1"/>
</dbReference>
<comment type="cofactor">
    <cofactor evidence="1">
        <name>Zn(2+)</name>
        <dbReference type="ChEBI" id="CHEBI:29105"/>
    </cofactor>
</comment>
<dbReference type="InterPro" id="IPR036264">
    <property type="entry name" value="Bact_exopeptidase_dim_dom"/>
</dbReference>
<keyword evidence="3" id="KW-0378">Hydrolase</keyword>
<feature type="domain" description="Peptidase M20 dimerisation" evidence="6">
    <location>
        <begin position="171"/>
        <end position="270"/>
    </location>
</feature>
<dbReference type="Pfam" id="PF01546">
    <property type="entry name" value="Peptidase_M20"/>
    <property type="match status" value="1"/>
</dbReference>
<evidence type="ECO:0000259" key="6">
    <source>
        <dbReference type="Pfam" id="PF07687"/>
    </source>
</evidence>
<dbReference type="OrthoDB" id="9792335at2"/>
<keyword evidence="8" id="KW-1185">Reference proteome</keyword>
<dbReference type="GO" id="GO:0006526">
    <property type="term" value="P:L-arginine biosynthetic process"/>
    <property type="evidence" value="ECO:0007669"/>
    <property type="project" value="TreeGrafter"/>
</dbReference>
<dbReference type="AlphaFoldDB" id="A0A1V9EMA2"/>
<dbReference type="GO" id="GO:0008777">
    <property type="term" value="F:acetylornithine deacetylase activity"/>
    <property type="evidence" value="ECO:0007669"/>
    <property type="project" value="TreeGrafter"/>
</dbReference>
<accession>A0A1V9EMA2</accession>
<evidence type="ECO:0000256" key="1">
    <source>
        <dbReference type="ARBA" id="ARBA00001947"/>
    </source>
</evidence>